<name>A0A845DXE1_9BACI</name>
<evidence type="ECO:0000256" key="1">
    <source>
        <dbReference type="SAM" id="Phobius"/>
    </source>
</evidence>
<reference evidence="2 3" key="1">
    <citation type="submission" date="2019-11" db="EMBL/GenBank/DDBJ databases">
        <title>Genome sequences of 17 halophilic strains isolated from different environments.</title>
        <authorList>
            <person name="Furrow R.E."/>
        </authorList>
    </citation>
    <scope>NUCLEOTIDE SEQUENCE [LARGE SCALE GENOMIC DNA]</scope>
    <source>
        <strain evidence="2 3">22505_10_Sand</strain>
    </source>
</reference>
<dbReference type="RefSeq" id="WP_160911234.1">
    <property type="nucleotide sequence ID" value="NZ_WMEZ01000001.1"/>
</dbReference>
<protein>
    <recommendedName>
        <fullName evidence="4">DUF4083 domain-containing protein</fullName>
    </recommendedName>
</protein>
<organism evidence="2 3">
    <name type="scientific">Halobacillus litoralis</name>
    <dbReference type="NCBI Taxonomy" id="45668"/>
    <lineage>
        <taxon>Bacteria</taxon>
        <taxon>Bacillati</taxon>
        <taxon>Bacillota</taxon>
        <taxon>Bacilli</taxon>
        <taxon>Bacillales</taxon>
        <taxon>Bacillaceae</taxon>
        <taxon>Halobacillus</taxon>
    </lineage>
</organism>
<feature type="transmembrane region" description="Helical" evidence="1">
    <location>
        <begin position="6"/>
        <end position="30"/>
    </location>
</feature>
<evidence type="ECO:0000313" key="2">
    <source>
        <dbReference type="EMBL" id="MYL48057.1"/>
    </source>
</evidence>
<keyword evidence="1" id="KW-1133">Transmembrane helix</keyword>
<keyword evidence="1" id="KW-0472">Membrane</keyword>
<evidence type="ECO:0000313" key="3">
    <source>
        <dbReference type="Proteomes" id="UP000447393"/>
    </source>
</evidence>
<comment type="caution">
    <text evidence="2">The sequence shown here is derived from an EMBL/GenBank/DDBJ whole genome shotgun (WGS) entry which is preliminary data.</text>
</comment>
<dbReference type="EMBL" id="WMEZ01000001">
    <property type="protein sequence ID" value="MYL48057.1"/>
    <property type="molecule type" value="Genomic_DNA"/>
</dbReference>
<dbReference type="Proteomes" id="UP000447393">
    <property type="component" value="Unassembled WGS sequence"/>
</dbReference>
<gene>
    <name evidence="2" type="ORF">GLV98_01110</name>
</gene>
<keyword evidence="1" id="KW-0812">Transmembrane</keyword>
<dbReference type="OrthoDB" id="9951900at2"/>
<dbReference type="AlphaFoldDB" id="A0A845DXE1"/>
<accession>A0A845DXE1</accession>
<evidence type="ECO:0008006" key="4">
    <source>
        <dbReference type="Google" id="ProtNLM"/>
    </source>
</evidence>
<sequence length="57" mass="6442">MVNFFLVFFIGTLGVTLAVIGCFLAVVRNLRSPSEAERIRHLEKEVEALKDSEQSEM</sequence>
<proteinExistence type="predicted"/>